<organism evidence="2 3">
    <name type="scientific">Globodera pallida</name>
    <name type="common">Potato cyst nematode worm</name>
    <name type="synonym">Heterodera pallida</name>
    <dbReference type="NCBI Taxonomy" id="36090"/>
    <lineage>
        <taxon>Eukaryota</taxon>
        <taxon>Metazoa</taxon>
        <taxon>Ecdysozoa</taxon>
        <taxon>Nematoda</taxon>
        <taxon>Chromadorea</taxon>
        <taxon>Rhabditida</taxon>
        <taxon>Tylenchina</taxon>
        <taxon>Tylenchomorpha</taxon>
        <taxon>Tylenchoidea</taxon>
        <taxon>Heteroderidae</taxon>
        <taxon>Heteroderinae</taxon>
        <taxon>Globodera</taxon>
    </lineage>
</organism>
<proteinExistence type="predicted"/>
<reference evidence="3" key="2">
    <citation type="submission" date="2016-06" db="UniProtKB">
        <authorList>
            <consortium name="WormBaseParasite"/>
        </authorList>
    </citation>
    <scope>IDENTIFICATION</scope>
</reference>
<sequence>MPAGESNRQQQQAGSQHGFGTYSYGGPAPIHSACHPICHKSCTSSCVASRTTDQNNFNGFPQPAPPLNELQHPQQHNQPSTMVENNQASNNNNNCFPSQCRANCLRACARIFEGQQQQQNRESFVSTNGIDNNNVDPHYQVETGQNKQNPDYGSSNMMSGRNGGANNGCQCSPASVCECQETCYPVCIDTCESNCLQQQSQQTPASQRARCAQFCHLECQHDCAVEQQQQQQQRVPTRKAVDAMETSCARGIQFDAAGLTQQMAVPMPTMALDRVGPAQQLQNRSNNNGGEFEQHHQQMNDWEIGDSAQMLPNFGQNDGPNMAAIGNDDTPPSTTTAATIIPQAMEGVRQEQAVPPTTEMKPCAPLCQPECRPECNKRYMEERPDMERSQQQQQQQQYGQMVMSNNGIISRGENVGKSGGAASGVGGELMRLDQQNQNDQQQPPPPKQQRSAPQSSFFPPHIILDEGLLTAAAVAPPANDDESNVTTNGPPATNNDDNKKKPSDKMSWLRPQNETGGWDRNGGAMPPYQQNLTKLGGAREKQQQQQIIKDQQQEQQRQKVPNVKGGGKQRVVHHRHHNRLTKDGKIGRPASDFFRRRRILFNGGEPKVPKMAKKVPKNRPEAKIEPLKEEKKKEKSGDIGTKQQKANDKKMALK</sequence>
<evidence type="ECO:0000256" key="1">
    <source>
        <dbReference type="SAM" id="MobiDB-lite"/>
    </source>
</evidence>
<keyword evidence="2" id="KW-1185">Reference proteome</keyword>
<dbReference type="Proteomes" id="UP000050741">
    <property type="component" value="Unassembled WGS sequence"/>
</dbReference>
<evidence type="ECO:0000313" key="2">
    <source>
        <dbReference type="Proteomes" id="UP000050741"/>
    </source>
</evidence>
<feature type="compositionally biased region" description="Basic and acidic residues" evidence="1">
    <location>
        <begin position="645"/>
        <end position="654"/>
    </location>
</feature>
<protein>
    <submittedName>
        <fullName evidence="3">WAP domain-containing protein</fullName>
    </submittedName>
</protein>
<feature type="compositionally biased region" description="Basic and acidic residues" evidence="1">
    <location>
        <begin position="618"/>
        <end position="637"/>
    </location>
</feature>
<feature type="compositionally biased region" description="Low complexity" evidence="1">
    <location>
        <begin position="543"/>
        <end position="555"/>
    </location>
</feature>
<feature type="compositionally biased region" description="Polar residues" evidence="1">
    <location>
        <begin position="1"/>
        <end position="15"/>
    </location>
</feature>
<name>A0A183BMY2_GLOPA</name>
<feature type="region of interest" description="Disordered" evidence="1">
    <location>
        <begin position="604"/>
        <end position="654"/>
    </location>
</feature>
<dbReference type="AlphaFoldDB" id="A0A183BMY2"/>
<feature type="region of interest" description="Disordered" evidence="1">
    <location>
        <begin position="1"/>
        <end position="21"/>
    </location>
</feature>
<feature type="region of interest" description="Disordered" evidence="1">
    <location>
        <begin position="477"/>
        <end position="577"/>
    </location>
</feature>
<feature type="compositionally biased region" description="Polar residues" evidence="1">
    <location>
        <begin position="484"/>
        <end position="493"/>
    </location>
</feature>
<accession>A0A183BMY2</accession>
<evidence type="ECO:0000313" key="3">
    <source>
        <dbReference type="WBParaSite" id="GPLIN_000196700"/>
    </source>
</evidence>
<reference evidence="2" key="1">
    <citation type="submission" date="2014-05" db="EMBL/GenBank/DDBJ databases">
        <title>The genome and life-stage specific transcriptomes of Globodera pallida elucidate key aspects of plant parasitism by a cyst nematode.</title>
        <authorList>
            <person name="Cotton J.A."/>
            <person name="Lilley C.J."/>
            <person name="Jones L.M."/>
            <person name="Kikuchi T."/>
            <person name="Reid A.J."/>
            <person name="Thorpe P."/>
            <person name="Tsai I.J."/>
            <person name="Beasley H."/>
            <person name="Blok V."/>
            <person name="Cock P.J.A."/>
            <person name="Van den Akker S.E."/>
            <person name="Holroyd N."/>
            <person name="Hunt M."/>
            <person name="Mantelin S."/>
            <person name="Naghra H."/>
            <person name="Pain A."/>
            <person name="Palomares-Rius J.E."/>
            <person name="Zarowiecki M."/>
            <person name="Berriman M."/>
            <person name="Jones J.T."/>
            <person name="Urwin P.E."/>
        </authorList>
    </citation>
    <scope>NUCLEOTIDE SEQUENCE [LARGE SCALE GENOMIC DNA]</scope>
    <source>
        <strain evidence="2">Lindley</strain>
    </source>
</reference>
<dbReference type="WBParaSite" id="GPLIN_000196700">
    <property type="protein sequence ID" value="GPLIN_000196700"/>
    <property type="gene ID" value="GPLIN_000196700"/>
</dbReference>
<feature type="region of interest" description="Disordered" evidence="1">
    <location>
        <begin position="435"/>
        <end position="459"/>
    </location>
</feature>